<proteinExistence type="predicted"/>
<feature type="compositionally biased region" description="Basic and acidic residues" evidence="1">
    <location>
        <begin position="49"/>
        <end position="68"/>
    </location>
</feature>
<reference evidence="2" key="1">
    <citation type="submission" date="2021-01" db="EMBL/GenBank/DDBJ databases">
        <title>Adiantum capillus-veneris genome.</title>
        <authorList>
            <person name="Fang Y."/>
            <person name="Liao Q."/>
        </authorList>
    </citation>
    <scope>NUCLEOTIDE SEQUENCE</scope>
    <source>
        <strain evidence="2">H3</strain>
        <tissue evidence="2">Leaf</tissue>
    </source>
</reference>
<name>A0A9D4UV08_ADICA</name>
<protein>
    <submittedName>
        <fullName evidence="2">Uncharacterized protein</fullName>
    </submittedName>
</protein>
<gene>
    <name evidence="2" type="ORF">GOP47_0010691</name>
</gene>
<accession>A0A9D4UV08</accession>
<dbReference type="EMBL" id="JABFUD020000010">
    <property type="protein sequence ID" value="KAI5074730.1"/>
    <property type="molecule type" value="Genomic_DNA"/>
</dbReference>
<keyword evidence="3" id="KW-1185">Reference proteome</keyword>
<feature type="region of interest" description="Disordered" evidence="1">
    <location>
        <begin position="1"/>
        <end position="101"/>
    </location>
</feature>
<evidence type="ECO:0000313" key="3">
    <source>
        <dbReference type="Proteomes" id="UP000886520"/>
    </source>
</evidence>
<organism evidence="2 3">
    <name type="scientific">Adiantum capillus-veneris</name>
    <name type="common">Maidenhair fern</name>
    <dbReference type="NCBI Taxonomy" id="13818"/>
    <lineage>
        <taxon>Eukaryota</taxon>
        <taxon>Viridiplantae</taxon>
        <taxon>Streptophyta</taxon>
        <taxon>Embryophyta</taxon>
        <taxon>Tracheophyta</taxon>
        <taxon>Polypodiopsida</taxon>
        <taxon>Polypodiidae</taxon>
        <taxon>Polypodiales</taxon>
        <taxon>Pteridineae</taxon>
        <taxon>Pteridaceae</taxon>
        <taxon>Vittarioideae</taxon>
        <taxon>Adiantum</taxon>
    </lineage>
</organism>
<sequence>MKAWRPNTLLGEMLEVVQDTSNEEETKAEKDTHNREEDDEDARQLRSTMTDKVKLTKAREDAKRKANEEQTSPPKESMTGERVSIASIGNQGTLQRRNNRS</sequence>
<dbReference type="Proteomes" id="UP000886520">
    <property type="component" value="Chromosome 10"/>
</dbReference>
<dbReference type="AlphaFoldDB" id="A0A9D4UV08"/>
<comment type="caution">
    <text evidence="2">The sequence shown here is derived from an EMBL/GenBank/DDBJ whole genome shotgun (WGS) entry which is preliminary data.</text>
</comment>
<feature type="compositionally biased region" description="Basic and acidic residues" evidence="1">
    <location>
        <begin position="24"/>
        <end position="36"/>
    </location>
</feature>
<feature type="compositionally biased region" description="Polar residues" evidence="1">
    <location>
        <begin position="87"/>
        <end position="101"/>
    </location>
</feature>
<evidence type="ECO:0000313" key="2">
    <source>
        <dbReference type="EMBL" id="KAI5074730.1"/>
    </source>
</evidence>
<evidence type="ECO:0000256" key="1">
    <source>
        <dbReference type="SAM" id="MobiDB-lite"/>
    </source>
</evidence>